<organism evidence="3 4">
    <name type="scientific">Arenimonas malthae CC-JY-1</name>
    <dbReference type="NCBI Taxonomy" id="1384054"/>
    <lineage>
        <taxon>Bacteria</taxon>
        <taxon>Pseudomonadati</taxon>
        <taxon>Pseudomonadota</taxon>
        <taxon>Gammaproteobacteria</taxon>
        <taxon>Lysobacterales</taxon>
        <taxon>Lysobacteraceae</taxon>
        <taxon>Arenimonas</taxon>
    </lineage>
</organism>
<evidence type="ECO:0008006" key="5">
    <source>
        <dbReference type="Google" id="ProtNLM"/>
    </source>
</evidence>
<gene>
    <name evidence="3" type="ORF">N790_01550</name>
</gene>
<dbReference type="Proteomes" id="UP000029392">
    <property type="component" value="Unassembled WGS sequence"/>
</dbReference>
<evidence type="ECO:0000313" key="3">
    <source>
        <dbReference type="EMBL" id="KFN48530.1"/>
    </source>
</evidence>
<dbReference type="GO" id="GO:0009307">
    <property type="term" value="P:DNA restriction-modification system"/>
    <property type="evidence" value="ECO:0007669"/>
    <property type="project" value="UniProtKB-KW"/>
</dbReference>
<evidence type="ECO:0000256" key="2">
    <source>
        <dbReference type="ARBA" id="ARBA00023125"/>
    </source>
</evidence>
<name>A0A091BW10_9GAMM</name>
<accession>A0A091BW10</accession>
<keyword evidence="1" id="KW-0680">Restriction system</keyword>
<dbReference type="SUPFAM" id="SSF116734">
    <property type="entry name" value="DNA methylase specificity domain"/>
    <property type="match status" value="2"/>
</dbReference>
<dbReference type="EMBL" id="AVCH01000150">
    <property type="protein sequence ID" value="KFN48530.1"/>
    <property type="molecule type" value="Genomic_DNA"/>
</dbReference>
<keyword evidence="2" id="KW-0238">DNA-binding</keyword>
<keyword evidence="4" id="KW-1185">Reference proteome</keyword>
<dbReference type="PANTHER" id="PTHR43140:SF1">
    <property type="entry name" value="TYPE I RESTRICTION ENZYME ECOKI SPECIFICITY SUBUNIT"/>
    <property type="match status" value="1"/>
</dbReference>
<evidence type="ECO:0000313" key="4">
    <source>
        <dbReference type="Proteomes" id="UP000029392"/>
    </source>
</evidence>
<reference evidence="3 4" key="1">
    <citation type="submission" date="2013-09" db="EMBL/GenBank/DDBJ databases">
        <title>Genome sequencing of Arenimonas malthae.</title>
        <authorList>
            <person name="Chen F."/>
            <person name="Wang G."/>
        </authorList>
    </citation>
    <scope>NUCLEOTIDE SEQUENCE [LARGE SCALE GENOMIC DNA]</scope>
    <source>
        <strain evidence="3 4">CC-JY-1</strain>
    </source>
</reference>
<comment type="caution">
    <text evidence="3">The sequence shown here is derived from an EMBL/GenBank/DDBJ whole genome shotgun (WGS) entry which is preliminary data.</text>
</comment>
<dbReference type="PANTHER" id="PTHR43140">
    <property type="entry name" value="TYPE-1 RESTRICTION ENZYME ECOKI SPECIFICITY PROTEIN"/>
    <property type="match status" value="1"/>
</dbReference>
<dbReference type="Gene3D" id="1.10.287.1120">
    <property type="entry name" value="Bipartite methylase S protein"/>
    <property type="match status" value="1"/>
</dbReference>
<proteinExistence type="predicted"/>
<evidence type="ECO:0000256" key="1">
    <source>
        <dbReference type="ARBA" id="ARBA00022747"/>
    </source>
</evidence>
<protein>
    <recommendedName>
        <fullName evidence="5">Type I restriction modification DNA specificity domain-containing protein</fullName>
    </recommendedName>
</protein>
<dbReference type="PATRIC" id="fig|1384054.3.peg.1286"/>
<dbReference type="Gene3D" id="3.90.220.20">
    <property type="entry name" value="DNA methylase specificity domains"/>
    <property type="match status" value="1"/>
</dbReference>
<sequence>MPVPPVTEQRSILGSLDRATTCIDALVAKKTRFIDLLREKRQALITHAVTRGLDPGVPMKESGVDWLGEVPVSWGVAPLKSFLQFRRDIVGTDSANTRLLSLTLQGVIERDLENPTGKMPASFDGYQRISAGEMVFCLFDMDETPRTVGVAPQDGMLTSAYTVFRPQSELWARYLYYFFLHVDEYKRLKPFYKGLRKTIRPGPFLSIQVPRPRDGDAEAIVDHLDRTTSRIDTLIAKTERSIELLREHRTALITAAVTGKIDLRPAA</sequence>
<dbReference type="InterPro" id="IPR051212">
    <property type="entry name" value="Type-I_RE_S_subunit"/>
</dbReference>
<dbReference type="InterPro" id="IPR044946">
    <property type="entry name" value="Restrct_endonuc_typeI_TRD_sf"/>
</dbReference>
<dbReference type="eggNOG" id="COG0732">
    <property type="taxonomic scope" value="Bacteria"/>
</dbReference>
<dbReference type="STRING" id="1384054.N790_01550"/>
<dbReference type="GO" id="GO:0003677">
    <property type="term" value="F:DNA binding"/>
    <property type="evidence" value="ECO:0007669"/>
    <property type="project" value="UniProtKB-KW"/>
</dbReference>
<dbReference type="AlphaFoldDB" id="A0A091BW10"/>